<feature type="compositionally biased region" description="Low complexity" evidence="1">
    <location>
        <begin position="740"/>
        <end position="751"/>
    </location>
</feature>
<feature type="compositionally biased region" description="Basic residues" evidence="1">
    <location>
        <begin position="311"/>
        <end position="325"/>
    </location>
</feature>
<accession>A0A8X7NA65</accession>
<dbReference type="Proteomes" id="UP000078113">
    <property type="component" value="Unassembled WGS sequence"/>
</dbReference>
<reference evidence="2" key="2">
    <citation type="journal article" date="2019" name="IMA Fungus">
        <title>Genome sequencing and comparison of five Tilletia species to identify candidate genes for the detection of regulated species infecting wheat.</title>
        <authorList>
            <person name="Nguyen H.D.T."/>
            <person name="Sultana T."/>
            <person name="Kesanakurti P."/>
            <person name="Hambleton S."/>
        </authorList>
    </citation>
    <scope>NUCLEOTIDE SEQUENCE</scope>
    <source>
        <strain evidence="2">DAOMC 236422</strain>
    </source>
</reference>
<evidence type="ECO:0000313" key="2">
    <source>
        <dbReference type="EMBL" id="KAE8268794.1"/>
    </source>
</evidence>
<feature type="region of interest" description="Disordered" evidence="1">
    <location>
        <begin position="20"/>
        <end position="46"/>
    </location>
</feature>
<feature type="compositionally biased region" description="Acidic residues" evidence="1">
    <location>
        <begin position="685"/>
        <end position="707"/>
    </location>
</feature>
<evidence type="ECO:0000256" key="1">
    <source>
        <dbReference type="SAM" id="MobiDB-lite"/>
    </source>
</evidence>
<proteinExistence type="predicted"/>
<evidence type="ECO:0000313" key="3">
    <source>
        <dbReference type="Proteomes" id="UP000078113"/>
    </source>
</evidence>
<feature type="region of interest" description="Disordered" evidence="1">
    <location>
        <begin position="681"/>
        <end position="783"/>
    </location>
</feature>
<name>A0A8X7NA65_9BASI</name>
<feature type="region of interest" description="Disordered" evidence="1">
    <location>
        <begin position="207"/>
        <end position="325"/>
    </location>
</feature>
<gene>
    <name evidence="2" type="ORF">A4X09_0g3541</name>
</gene>
<feature type="compositionally biased region" description="Low complexity" evidence="1">
    <location>
        <begin position="257"/>
        <end position="271"/>
    </location>
</feature>
<sequence>MPVSQQQSTLLPFGHQVYHSSLHPGSSRPLPPTSPTNAVPPPPVPDTPTLRADVFALLDAFAGAEERRYASFVREWEGRGWGRVWFLLGEGRRGRVDGLKGVVHVFVEHFVPLYQLLQARDGGSEKDMGKGKGKKPTQERSIFLRALGALFALYTMYAAPYDDDKDTDELEGDRPRGCLALLPTPTWAEINLVPVLQARQREAGMEKVVVEKKKRARRKGRAPEPPAPPTTAEGQDEVGEGEEEGGGRPNKRARVDTTISTTRARSTGRTRAPAKIGTTSSTPAEADPPDDTLPPCSPQDSSSDEETAPTTRRRSRLRSKWKRPKPLTDPVEIAAAALATQRLLEGCSGTVKVHPDEGRVLISRELFEGCVVKMAGLVREFLGEEAESGEDGVGLVDEVIFVLREMLCLDQGKEIHLRQTGIFRLLVGHTPSPTTHPDDTSTAVRTFFGPLWYSSTTFASKMTKDVPEYIGGYLSLQIIHPTHTFHLALSRADALRLTVSERTDSGSSASDSEFVGICEMMLRERARREAFGLAPCFDEGGGVREEGGLMMLARSEDEDEDGEEGWEVVGVPELWVDRALLVQAERRAVEMIGSSSSSSSSGATEIGKGEKGTAFSKDAMDFVKMFSFGTSLANDGAGEGKFVRVPKSCLSEARLYVDSVLGARAKGAVSVSDAMMEMEGVRLESEEEDEEEGEGGEEIEVLDEPEVEVPREVDEVSPEPEPEPEPEPSPEPVQEAVQASTSTSTSIPGSSMMLALPGLGQPSRLPIPAEPVKKAKPKKKAVVSIPKKIEREKSAAVSLGELEDELEGVLVEARRRTVKALRV</sequence>
<feature type="compositionally biased region" description="Acidic residues" evidence="1">
    <location>
        <begin position="715"/>
        <end position="728"/>
    </location>
</feature>
<dbReference type="AlphaFoldDB" id="A0A8X7NA65"/>
<reference evidence="2" key="1">
    <citation type="submission" date="2016-04" db="EMBL/GenBank/DDBJ databases">
        <authorList>
            <person name="Nguyen H.D."/>
            <person name="Samba Siva P."/>
            <person name="Cullis J."/>
            <person name="Levesque C.A."/>
            <person name="Hambleton S."/>
        </authorList>
    </citation>
    <scope>NUCLEOTIDE SEQUENCE</scope>
    <source>
        <strain evidence="2">DAOMC 236422</strain>
    </source>
</reference>
<dbReference type="EMBL" id="LWDG02000128">
    <property type="protein sequence ID" value="KAE8268794.1"/>
    <property type="molecule type" value="Genomic_DNA"/>
</dbReference>
<protein>
    <submittedName>
        <fullName evidence="2">Uncharacterized protein</fullName>
    </submittedName>
</protein>
<keyword evidence="3" id="KW-1185">Reference proteome</keyword>
<organism evidence="2 3">
    <name type="scientific">Tilletia walkeri</name>
    <dbReference type="NCBI Taxonomy" id="117179"/>
    <lineage>
        <taxon>Eukaryota</taxon>
        <taxon>Fungi</taxon>
        <taxon>Dikarya</taxon>
        <taxon>Basidiomycota</taxon>
        <taxon>Ustilaginomycotina</taxon>
        <taxon>Exobasidiomycetes</taxon>
        <taxon>Tilletiales</taxon>
        <taxon>Tilletiaceae</taxon>
        <taxon>Tilletia</taxon>
    </lineage>
</organism>
<feature type="compositionally biased region" description="Pro residues" evidence="1">
    <location>
        <begin position="29"/>
        <end position="46"/>
    </location>
</feature>
<comment type="caution">
    <text evidence="2">The sequence shown here is derived from an EMBL/GenBank/DDBJ whole genome shotgun (WGS) entry which is preliminary data.</text>
</comment>
<feature type="compositionally biased region" description="Acidic residues" evidence="1">
    <location>
        <begin position="234"/>
        <end position="244"/>
    </location>
</feature>